<dbReference type="AlphaFoldDB" id="A0A4S2H978"/>
<keyword evidence="6" id="KW-1185">Reference proteome</keyword>
<gene>
    <name evidence="5" type="ORF">E5162_11355</name>
</gene>
<feature type="modified residue" description="N6-(pyridoxal phosphate)lysine" evidence="4">
    <location>
        <position position="467"/>
    </location>
</feature>
<protein>
    <submittedName>
        <fullName evidence="5">Decarboxylase</fullName>
    </submittedName>
</protein>
<evidence type="ECO:0000313" key="6">
    <source>
        <dbReference type="Proteomes" id="UP000305451"/>
    </source>
</evidence>
<comment type="cofactor">
    <cofactor evidence="1 4">
        <name>pyridoxal 5'-phosphate</name>
        <dbReference type="ChEBI" id="CHEBI:597326"/>
    </cofactor>
</comment>
<dbReference type="PANTHER" id="PTHR42735:SF4">
    <property type="entry name" value="PYRIDOXAL PHOSPHATE-DEPENDENT DECARBOXYLASE FAMILY PROTEIN"/>
    <property type="match status" value="1"/>
</dbReference>
<evidence type="ECO:0000256" key="2">
    <source>
        <dbReference type="ARBA" id="ARBA00022898"/>
    </source>
</evidence>
<dbReference type="PANTHER" id="PTHR42735">
    <property type="match status" value="1"/>
</dbReference>
<evidence type="ECO:0000313" key="5">
    <source>
        <dbReference type="EMBL" id="TGY92243.1"/>
    </source>
</evidence>
<keyword evidence="2 4" id="KW-0663">Pyridoxal phosphate</keyword>
<organism evidence="5 6">
    <name type="scientific">Marinicauda pacifica</name>
    <dbReference type="NCBI Taxonomy" id="1133559"/>
    <lineage>
        <taxon>Bacteria</taxon>
        <taxon>Pseudomonadati</taxon>
        <taxon>Pseudomonadota</taxon>
        <taxon>Alphaproteobacteria</taxon>
        <taxon>Maricaulales</taxon>
        <taxon>Maricaulaceae</taxon>
        <taxon>Marinicauda</taxon>
    </lineage>
</organism>
<dbReference type="GO" id="GO:0030170">
    <property type="term" value="F:pyridoxal phosphate binding"/>
    <property type="evidence" value="ECO:0007669"/>
    <property type="project" value="InterPro"/>
</dbReference>
<keyword evidence="3" id="KW-0456">Lyase</keyword>
<evidence type="ECO:0000256" key="4">
    <source>
        <dbReference type="PIRSR" id="PIRSR602129-50"/>
    </source>
</evidence>
<dbReference type="Pfam" id="PF00282">
    <property type="entry name" value="Pyridoxal_deC"/>
    <property type="match status" value="1"/>
</dbReference>
<dbReference type="GO" id="GO:0019752">
    <property type="term" value="P:carboxylic acid metabolic process"/>
    <property type="evidence" value="ECO:0007669"/>
    <property type="project" value="InterPro"/>
</dbReference>
<dbReference type="InterPro" id="IPR021115">
    <property type="entry name" value="Pyridoxal-P_BS"/>
</dbReference>
<reference evidence="5 6" key="1">
    <citation type="journal article" date="2013" name="Int. J. Syst. Evol. Microbiol.">
        <title>Marinicauda pacifica gen. nov., sp. nov., a prosthecate alphaproteobacterium of the family Hyphomonadaceae isolated from deep seawater.</title>
        <authorList>
            <person name="Zhang X.Y."/>
            <person name="Li G.W."/>
            <person name="Wang C.S."/>
            <person name="Zhang Y.J."/>
            <person name="Xu X.W."/>
            <person name="Li H."/>
            <person name="Liu A."/>
            <person name="Liu C."/>
            <person name="Xie B.B."/>
            <person name="Qin Q.L."/>
            <person name="Xu Z."/>
            <person name="Chen X.L."/>
            <person name="Zhou B.C."/>
            <person name="Zhang Y.Z."/>
        </authorList>
    </citation>
    <scope>NUCLEOTIDE SEQUENCE [LARGE SCALE GENOMIC DNA]</scope>
    <source>
        <strain evidence="5 6">P-1 km-3</strain>
    </source>
</reference>
<evidence type="ECO:0000256" key="1">
    <source>
        <dbReference type="ARBA" id="ARBA00001933"/>
    </source>
</evidence>
<dbReference type="Proteomes" id="UP000305451">
    <property type="component" value="Unassembled WGS sequence"/>
</dbReference>
<dbReference type="SUPFAM" id="SSF53383">
    <property type="entry name" value="PLP-dependent transferases"/>
    <property type="match status" value="1"/>
</dbReference>
<sequence>MRKRPARLRRAQLKGREEIRSWDGLLVLIFRSLGHGVRPGIALAQTRGTCVHAPRCPSAFALRQGNALRAVRGTAGHIYHEGRTPMGSSNGAIGAKAYFPGPKSENESWVRAEFQAIIDDWFDWRKRYREDDPSALTPAERIAPDFLKEREVLAQELETLKTLMRRETPTYSPRYAGHMVAELTLPALFGHFTALLHNPNNTSKEVSRVGTVIEAEAIAMLARMLGYDPENARGHFTSGGTIANFEGVWRARYRLDHWLALALWIAEYTGERLDVFAAAHMGWDRFKALMDRFEPGQEELRNASTVAGNPADVFRRISKASGEDYLGPVVLVPGNKHFSWRKAANVSGLGEEAFWSVGLDEDGRLDLADLERQVERAARDHRPILAVVSVAGTTETGEIDPLDRVADLLDHWQAERGWRIWHHVDAAYGGFLCSIPGGPHEDVLDEKTISALRAVARADSVTLDPHKLGFVPYACGAFLVRGADRYAVSVFDAPYLERPHLADDLWSATLEGSRSAAGATAVWLTGKTIRFEPDRFGAILAGTVESRLVFQTAIASGVADARFLEPADTNILCFSLGRKGEALSHSNRRTQALYEAIREAGEFFVTTTTLKSPQYASKSPGTWRAMAGRPIPTAWCWYAASS</sequence>
<accession>A0A4S2H978</accession>
<comment type="caution">
    <text evidence="5">The sequence shown here is derived from an EMBL/GenBank/DDBJ whole genome shotgun (WGS) entry which is preliminary data.</text>
</comment>
<dbReference type="Gene3D" id="3.40.640.10">
    <property type="entry name" value="Type I PLP-dependent aspartate aminotransferase-like (Major domain)"/>
    <property type="match status" value="1"/>
</dbReference>
<evidence type="ECO:0000256" key="3">
    <source>
        <dbReference type="ARBA" id="ARBA00023239"/>
    </source>
</evidence>
<proteinExistence type="predicted"/>
<dbReference type="EMBL" id="SRXV01000003">
    <property type="protein sequence ID" value="TGY92243.1"/>
    <property type="molecule type" value="Genomic_DNA"/>
</dbReference>
<dbReference type="InterPro" id="IPR015421">
    <property type="entry name" value="PyrdxlP-dep_Trfase_major"/>
</dbReference>
<dbReference type="PROSITE" id="PS00392">
    <property type="entry name" value="DDC_GAD_HDC_YDC"/>
    <property type="match status" value="1"/>
</dbReference>
<dbReference type="GO" id="GO:0016831">
    <property type="term" value="F:carboxy-lyase activity"/>
    <property type="evidence" value="ECO:0007669"/>
    <property type="project" value="InterPro"/>
</dbReference>
<dbReference type="InterPro" id="IPR002129">
    <property type="entry name" value="PyrdxlP-dep_de-COase"/>
</dbReference>
<dbReference type="InterPro" id="IPR015424">
    <property type="entry name" value="PyrdxlP-dep_Trfase"/>
</dbReference>
<name>A0A4S2H978_9PROT</name>
<dbReference type="InterPro" id="IPR050477">
    <property type="entry name" value="GrpII_AminoAcid_Decarb"/>
</dbReference>